<dbReference type="PANTHER" id="PTHR35144">
    <property type="entry name" value="MEIOSIS-SPECIFIC TRANSCRIPTION FACTOR NDT80"/>
    <property type="match status" value="1"/>
</dbReference>
<dbReference type="Proteomes" id="UP000262825">
    <property type="component" value="Unassembled WGS sequence"/>
</dbReference>
<gene>
    <name evidence="5" type="ORF">SCODWIG_02539</name>
</gene>
<dbReference type="FunFam" id="2.60.40.1390:FF:000005">
    <property type="entry name" value="Meiosis-specific transcription factor NDT80"/>
    <property type="match status" value="1"/>
</dbReference>
<dbReference type="EMBL" id="UFAJ01000450">
    <property type="protein sequence ID" value="SSD60778.1"/>
    <property type="molecule type" value="Genomic_DNA"/>
</dbReference>
<dbReference type="GO" id="GO:0045944">
    <property type="term" value="P:positive regulation of transcription by RNA polymerase II"/>
    <property type="evidence" value="ECO:0007669"/>
    <property type="project" value="TreeGrafter"/>
</dbReference>
<dbReference type="PANTHER" id="PTHR35144:SF2">
    <property type="entry name" value="MEIOSIS-SPECIFIC TRANSCRIPTION FACTOR NDT80"/>
    <property type="match status" value="1"/>
</dbReference>
<dbReference type="InterPro" id="IPR037141">
    <property type="entry name" value="NDT80_DNA-bd_dom_sf"/>
</dbReference>
<keyword evidence="1 2" id="KW-0238">DNA-binding</keyword>
<dbReference type="PROSITE" id="PS51517">
    <property type="entry name" value="NDT80"/>
    <property type="match status" value="1"/>
</dbReference>
<evidence type="ECO:0000313" key="5">
    <source>
        <dbReference type="EMBL" id="SSD60778.1"/>
    </source>
</evidence>
<protein>
    <recommendedName>
        <fullName evidence="4">NDT80 domain-containing protein</fullName>
    </recommendedName>
</protein>
<organism evidence="5 6">
    <name type="scientific">Saccharomycodes ludwigii</name>
    <dbReference type="NCBI Taxonomy" id="36035"/>
    <lineage>
        <taxon>Eukaryota</taxon>
        <taxon>Fungi</taxon>
        <taxon>Dikarya</taxon>
        <taxon>Ascomycota</taxon>
        <taxon>Saccharomycotina</taxon>
        <taxon>Saccharomycetes</taxon>
        <taxon>Saccharomycodales</taxon>
        <taxon>Saccharomycodaceae</taxon>
        <taxon>Saccharomycodes</taxon>
    </lineage>
</organism>
<feature type="region of interest" description="Disordered" evidence="3">
    <location>
        <begin position="372"/>
        <end position="397"/>
    </location>
</feature>
<dbReference type="GO" id="GO:0003677">
    <property type="term" value="F:DNA binding"/>
    <property type="evidence" value="ECO:0007669"/>
    <property type="project" value="UniProtKB-KW"/>
</dbReference>
<evidence type="ECO:0000259" key="4">
    <source>
        <dbReference type="PROSITE" id="PS51517"/>
    </source>
</evidence>
<dbReference type="InterPro" id="IPR052605">
    <property type="entry name" value="Fungal_trans_regulator"/>
</dbReference>
<feature type="compositionally biased region" description="Basic and acidic residues" evidence="3">
    <location>
        <begin position="382"/>
        <end position="397"/>
    </location>
</feature>
<dbReference type="InterPro" id="IPR024061">
    <property type="entry name" value="NDT80_DNA-bd_dom"/>
</dbReference>
<dbReference type="Gene3D" id="2.60.40.1390">
    <property type="entry name" value="NDT80 DNA-binding domain"/>
    <property type="match status" value="1"/>
</dbReference>
<name>A0A376B7X0_9ASCO</name>
<dbReference type="GO" id="GO:0051321">
    <property type="term" value="P:meiotic cell cycle"/>
    <property type="evidence" value="ECO:0007669"/>
    <property type="project" value="TreeGrafter"/>
</dbReference>
<evidence type="ECO:0000256" key="2">
    <source>
        <dbReference type="PROSITE-ProRule" id="PRU00850"/>
    </source>
</evidence>
<sequence>MNKNPLIYLNNSPAATTLENINNIIQSEFVSRAEDAIDKKNEIYSWNQKNTYENELNGINESQMNEHHNDSDNNNNSKAEQQISKNVITKYNDDGTVSTYFDKRKIRIAPRSTLQFKVGPPFTPSEILNKVYLNDTEKCITLELMPRIDRGFDFIDKEWIGYKRNYFTLVSCFKFLEIDENQLFFNNFTFNLNDNNNRHQIKYFAIRLIARCYEDNSFMTLVQHTAKRDKGPQINPQIHPLIPSELPNHQTIREASNVRNKIKKKKYDSTFYLHRDQLAVKKLKGILSTYPDDEIKKVVRYERVQFASSIAIKKPSQSNMHFKLIVVLGGVVDGNVMSQLDKTGNECYDEENNTTFVPICVRETPSLIIRGRSPSNYASYRQENKNSTEKKPVRVKEQHVNKKEQKLKKNNSNIGGNYQVENLVKPLLEKKDKIIAKKVENIDINMNANNLTTNDAKYVKSDEINKKSKNKKSCSFDKNKKSLPTKITNFDLSDPLNYMDEHLIINMENNQYLDPELFYRVSKRNSRVITKDNNEKKSKISTDKKFNIIQNMMEKKLMELNCLGESNKDGIESDVDIADLQIYLGNTCKKDSTGDVSLNPNDVFQKEYILEVTRDSSNNFINGITCTNNIQRSFSYPLSINLVNPKYCVDENTQIFFDSVSKTETSKLKVKKKRGRKPKNCHEKVAENQASLLLTINSDFSSDDQKLAELLLKETQELIQYSTNNEKEDYFSIIAESPINYGSSASSLSPKLRKSDEDIYLDIECQYHFKESYYEHYQEHQNYGECSIPRSANLSVLSTVSASIASINLSRPGSSLLSNNKEVFFSKKKTLTMNDEVLNKKPSDLLFDESIGEISFFNTQ</sequence>
<dbReference type="GO" id="GO:0003700">
    <property type="term" value="F:DNA-binding transcription factor activity"/>
    <property type="evidence" value="ECO:0007669"/>
    <property type="project" value="UniProtKB-UniRule"/>
</dbReference>
<feature type="DNA-binding region" description="NDT80" evidence="2">
    <location>
        <begin position="80"/>
        <end position="381"/>
    </location>
</feature>
<evidence type="ECO:0000313" key="6">
    <source>
        <dbReference type="Proteomes" id="UP000262825"/>
    </source>
</evidence>
<dbReference type="InterPro" id="IPR008967">
    <property type="entry name" value="p53-like_TF_DNA-bd_sf"/>
</dbReference>
<dbReference type="Pfam" id="PF05224">
    <property type="entry name" value="NDT80_PhoG"/>
    <property type="match status" value="1"/>
</dbReference>
<dbReference type="SUPFAM" id="SSF49417">
    <property type="entry name" value="p53-like transcription factors"/>
    <property type="match status" value="1"/>
</dbReference>
<reference evidence="6" key="1">
    <citation type="submission" date="2018-06" db="EMBL/GenBank/DDBJ databases">
        <authorList>
            <person name="Guldener U."/>
        </authorList>
    </citation>
    <scope>NUCLEOTIDE SEQUENCE [LARGE SCALE GENOMIC DNA]</scope>
    <source>
        <strain evidence="6">UTAD17</strain>
    </source>
</reference>
<dbReference type="VEuPathDB" id="FungiDB:SCODWIG_02539"/>
<accession>A0A376B7X0</accession>
<dbReference type="AlphaFoldDB" id="A0A376B7X0"/>
<evidence type="ECO:0000256" key="3">
    <source>
        <dbReference type="SAM" id="MobiDB-lite"/>
    </source>
</evidence>
<dbReference type="GO" id="GO:0000228">
    <property type="term" value="C:nuclear chromosome"/>
    <property type="evidence" value="ECO:0007669"/>
    <property type="project" value="TreeGrafter"/>
</dbReference>
<proteinExistence type="predicted"/>
<evidence type="ECO:0000256" key="1">
    <source>
        <dbReference type="ARBA" id="ARBA00023125"/>
    </source>
</evidence>
<keyword evidence="6" id="KW-1185">Reference proteome</keyword>
<feature type="domain" description="NDT80" evidence="4">
    <location>
        <begin position="80"/>
        <end position="381"/>
    </location>
</feature>